<reference evidence="2 3" key="1">
    <citation type="journal article" date="2023" name="Genes (Basel)">
        <title>Chromosome-Level Genome Assembly and Circadian Gene Repertoire of the Patagonia Blennie Eleginops maclovinus-The Closest Ancestral Proxy of Antarctic Cryonotothenioids.</title>
        <authorList>
            <person name="Cheng C.C."/>
            <person name="Rivera-Colon A.G."/>
            <person name="Minhas B.F."/>
            <person name="Wilson L."/>
            <person name="Rayamajhi N."/>
            <person name="Vargas-Chacoff L."/>
            <person name="Catchen J.M."/>
        </authorList>
    </citation>
    <scope>NUCLEOTIDE SEQUENCE [LARGE SCALE GENOMIC DNA]</scope>
    <source>
        <strain evidence="2">JMC-PN-2008</strain>
    </source>
</reference>
<organism evidence="2 3">
    <name type="scientific">Eleginops maclovinus</name>
    <name type="common">Patagonian blennie</name>
    <name type="synonym">Eleginus maclovinus</name>
    <dbReference type="NCBI Taxonomy" id="56733"/>
    <lineage>
        <taxon>Eukaryota</taxon>
        <taxon>Metazoa</taxon>
        <taxon>Chordata</taxon>
        <taxon>Craniata</taxon>
        <taxon>Vertebrata</taxon>
        <taxon>Euteleostomi</taxon>
        <taxon>Actinopterygii</taxon>
        <taxon>Neopterygii</taxon>
        <taxon>Teleostei</taxon>
        <taxon>Neoteleostei</taxon>
        <taxon>Acanthomorphata</taxon>
        <taxon>Eupercaria</taxon>
        <taxon>Perciformes</taxon>
        <taxon>Notothenioidei</taxon>
        <taxon>Eleginopidae</taxon>
        <taxon>Eleginops</taxon>
    </lineage>
</organism>
<feature type="region of interest" description="Disordered" evidence="1">
    <location>
        <begin position="1"/>
        <end position="36"/>
    </location>
</feature>
<comment type="caution">
    <text evidence="2">The sequence shown here is derived from an EMBL/GenBank/DDBJ whole genome shotgun (WGS) entry which is preliminary data.</text>
</comment>
<feature type="compositionally biased region" description="Polar residues" evidence="1">
    <location>
        <begin position="15"/>
        <end position="25"/>
    </location>
</feature>
<name>A0AAN7Y9Y1_ELEMC</name>
<evidence type="ECO:0000313" key="3">
    <source>
        <dbReference type="Proteomes" id="UP001346869"/>
    </source>
</evidence>
<proteinExistence type="predicted"/>
<gene>
    <name evidence="2" type="ORF">PBY51_018593</name>
</gene>
<evidence type="ECO:0000313" key="2">
    <source>
        <dbReference type="EMBL" id="KAK5873559.1"/>
    </source>
</evidence>
<dbReference type="Proteomes" id="UP001346869">
    <property type="component" value="Unassembled WGS sequence"/>
</dbReference>
<accession>A0AAN7Y9Y1</accession>
<evidence type="ECO:0000256" key="1">
    <source>
        <dbReference type="SAM" id="MobiDB-lite"/>
    </source>
</evidence>
<reference evidence="2 3" key="2">
    <citation type="journal article" date="2023" name="Mol. Biol. Evol.">
        <title>Genomics of Secondarily Temperate Adaptation in the Only Non-Antarctic Icefish.</title>
        <authorList>
            <person name="Rivera-Colon A.G."/>
            <person name="Rayamajhi N."/>
            <person name="Minhas B.F."/>
            <person name="Madrigal G."/>
            <person name="Bilyk K.T."/>
            <person name="Yoon V."/>
            <person name="Hune M."/>
            <person name="Gregory S."/>
            <person name="Cheng C.H.C."/>
            <person name="Catchen J.M."/>
        </authorList>
    </citation>
    <scope>NUCLEOTIDE SEQUENCE [LARGE SCALE GENOMIC DNA]</scope>
    <source>
        <strain evidence="2">JMC-PN-2008</strain>
    </source>
</reference>
<dbReference type="AlphaFoldDB" id="A0AAN7Y9Y1"/>
<sequence>MEDPAPSLPALHPCSSHNPAPQQGTDAARSPDPPQTSWNNIYSAFCKYPPGEWSPVHRGCDIVTVTRALRLIHNFCSLFLNFSS</sequence>
<dbReference type="EMBL" id="JAUZQC010000003">
    <property type="protein sequence ID" value="KAK5873559.1"/>
    <property type="molecule type" value="Genomic_DNA"/>
</dbReference>
<protein>
    <submittedName>
        <fullName evidence="2">Uncharacterized protein</fullName>
    </submittedName>
</protein>
<keyword evidence="3" id="KW-1185">Reference proteome</keyword>